<dbReference type="EMBL" id="FODN01000002">
    <property type="protein sequence ID" value="SEN93803.1"/>
    <property type="molecule type" value="Genomic_DNA"/>
</dbReference>
<dbReference type="Proteomes" id="UP000198657">
    <property type="component" value="Unassembled WGS sequence"/>
</dbReference>
<reference evidence="2" key="1">
    <citation type="submission" date="2016-10" db="EMBL/GenBank/DDBJ databases">
        <authorList>
            <person name="Varghese N."/>
            <person name="Submissions S."/>
        </authorList>
    </citation>
    <scope>NUCLEOTIDE SEQUENCE [LARGE SCALE GENOMIC DNA]</scope>
    <source>
        <strain evidence="2">CGMCC 1.8704</strain>
    </source>
</reference>
<organism evidence="1 2">
    <name type="scientific">Flavobacterium sinopsychrotolerans</name>
    <dbReference type="NCBI Taxonomy" id="604089"/>
    <lineage>
        <taxon>Bacteria</taxon>
        <taxon>Pseudomonadati</taxon>
        <taxon>Bacteroidota</taxon>
        <taxon>Flavobacteriia</taxon>
        <taxon>Flavobacteriales</taxon>
        <taxon>Flavobacteriaceae</taxon>
        <taxon>Flavobacterium</taxon>
    </lineage>
</organism>
<accession>A0A1H8KLH8</accession>
<name>A0A1H8KLH8_9FLAO</name>
<sequence>MKLRNLHYLVYSFIDALSQNPTIGRYSPKRKIYSLVISKQTTLYYTILKDKKQIDLLLFWNNKQNPSLLKKLLR</sequence>
<proteinExistence type="predicted"/>
<dbReference type="STRING" id="604089.SAMN04487942_1233"/>
<evidence type="ECO:0000313" key="2">
    <source>
        <dbReference type="Proteomes" id="UP000198657"/>
    </source>
</evidence>
<gene>
    <name evidence="1" type="ORF">SAMN04487942_1233</name>
</gene>
<evidence type="ECO:0008006" key="3">
    <source>
        <dbReference type="Google" id="ProtNLM"/>
    </source>
</evidence>
<keyword evidence="2" id="KW-1185">Reference proteome</keyword>
<protein>
    <recommendedName>
        <fullName evidence="3">ParE toxin of type II toxin-antitoxin system, parDE</fullName>
    </recommendedName>
</protein>
<evidence type="ECO:0000313" key="1">
    <source>
        <dbReference type="EMBL" id="SEN93803.1"/>
    </source>
</evidence>
<dbReference type="AlphaFoldDB" id="A0A1H8KLH8"/>